<sequence length="85" mass="9498">MFTGAPYPGASKGLAFGTRGGAPVNSHKNARLTYQARRILVRRIIHEGLPVREVAKAQGVRPRTAYKWLKRYREEGEAGLFDRSS</sequence>
<dbReference type="SUPFAM" id="SSF48295">
    <property type="entry name" value="TrpR-like"/>
    <property type="match status" value="1"/>
</dbReference>
<accession>A0A7C4ZJ76</accession>
<evidence type="ECO:0000259" key="1">
    <source>
        <dbReference type="Pfam" id="PF13011"/>
    </source>
</evidence>
<organism evidence="2">
    <name type="scientific">Oceanithermus profundus</name>
    <dbReference type="NCBI Taxonomy" id="187137"/>
    <lineage>
        <taxon>Bacteria</taxon>
        <taxon>Thermotogati</taxon>
        <taxon>Deinococcota</taxon>
        <taxon>Deinococci</taxon>
        <taxon>Thermales</taxon>
        <taxon>Thermaceae</taxon>
        <taxon>Oceanithermus</taxon>
    </lineage>
</organism>
<proteinExistence type="predicted"/>
<reference evidence="2" key="1">
    <citation type="journal article" date="2020" name="mSystems">
        <title>Genome- and Community-Level Interaction Insights into Carbon Utilization and Element Cycling Functions of Hydrothermarchaeota in Hydrothermal Sediment.</title>
        <authorList>
            <person name="Zhou Z."/>
            <person name="Liu Y."/>
            <person name="Xu W."/>
            <person name="Pan J."/>
            <person name="Luo Z.H."/>
            <person name="Li M."/>
        </authorList>
    </citation>
    <scope>NUCLEOTIDE SEQUENCE [LARGE SCALE GENOMIC DNA]</scope>
    <source>
        <strain evidence="2">HyVt-570</strain>
    </source>
</reference>
<dbReference type="EMBL" id="DRPZ01000273">
    <property type="protein sequence ID" value="HGY10521.1"/>
    <property type="molecule type" value="Genomic_DNA"/>
</dbReference>
<dbReference type="Gene3D" id="1.10.10.10">
    <property type="entry name" value="Winged helix-like DNA-binding domain superfamily/Winged helix DNA-binding domain"/>
    <property type="match status" value="1"/>
</dbReference>
<dbReference type="GO" id="GO:0043565">
    <property type="term" value="F:sequence-specific DNA binding"/>
    <property type="evidence" value="ECO:0007669"/>
    <property type="project" value="InterPro"/>
</dbReference>
<name>A0A7C4ZJ76_9DEIN</name>
<dbReference type="Proteomes" id="UP000885759">
    <property type="component" value="Unassembled WGS sequence"/>
</dbReference>
<dbReference type="Pfam" id="PF13011">
    <property type="entry name" value="LZ_Tnp_IS481"/>
    <property type="match status" value="1"/>
</dbReference>
<protein>
    <recommendedName>
        <fullName evidence="1">DNA-binding domain-containing protein</fullName>
    </recommendedName>
</protein>
<dbReference type="InterPro" id="IPR010921">
    <property type="entry name" value="Trp_repressor/repl_initiator"/>
</dbReference>
<dbReference type="InterPro" id="IPR024967">
    <property type="entry name" value="DNA-bd_IS481-type"/>
</dbReference>
<gene>
    <name evidence="2" type="ORF">ENK37_10820</name>
</gene>
<feature type="non-terminal residue" evidence="2">
    <location>
        <position position="85"/>
    </location>
</feature>
<evidence type="ECO:0000313" key="2">
    <source>
        <dbReference type="EMBL" id="HGY10521.1"/>
    </source>
</evidence>
<comment type="caution">
    <text evidence="2">The sequence shown here is derived from an EMBL/GenBank/DDBJ whole genome shotgun (WGS) entry which is preliminary data.</text>
</comment>
<dbReference type="AlphaFoldDB" id="A0A7C4ZJ76"/>
<dbReference type="InterPro" id="IPR036388">
    <property type="entry name" value="WH-like_DNA-bd_sf"/>
</dbReference>
<feature type="domain" description="DNA-binding" evidence="1">
    <location>
        <begin position="24"/>
        <end position="85"/>
    </location>
</feature>